<dbReference type="GO" id="GO:0006412">
    <property type="term" value="P:translation"/>
    <property type="evidence" value="ECO:0007669"/>
    <property type="project" value="InterPro"/>
</dbReference>
<evidence type="ECO:0000256" key="2">
    <source>
        <dbReference type="ARBA" id="ARBA00005781"/>
    </source>
</evidence>
<dbReference type="GO" id="GO:0003735">
    <property type="term" value="F:structural constituent of ribosome"/>
    <property type="evidence" value="ECO:0007669"/>
    <property type="project" value="InterPro"/>
</dbReference>
<keyword evidence="5" id="KW-0496">Mitochondrion</keyword>
<reference evidence="9" key="1">
    <citation type="submission" date="2022-08" db="EMBL/GenBank/DDBJ databases">
        <title>Genome sequencing of akame (Lates japonicus).</title>
        <authorList>
            <person name="Hashiguchi Y."/>
            <person name="Takahashi H."/>
        </authorList>
    </citation>
    <scope>NUCLEOTIDE SEQUENCE</scope>
    <source>
        <strain evidence="9">Kochi</strain>
    </source>
</reference>
<evidence type="ECO:0000256" key="7">
    <source>
        <dbReference type="ARBA" id="ARBA00035288"/>
    </source>
</evidence>
<evidence type="ECO:0000256" key="4">
    <source>
        <dbReference type="ARBA" id="ARBA00022980"/>
    </source>
</evidence>
<evidence type="ECO:0000256" key="6">
    <source>
        <dbReference type="ARBA" id="ARBA00023274"/>
    </source>
</evidence>
<dbReference type="Gene3D" id="2.30.30.790">
    <property type="match status" value="1"/>
</dbReference>
<organism evidence="9 10">
    <name type="scientific">Lates japonicus</name>
    <name type="common">Japanese lates</name>
    <dbReference type="NCBI Taxonomy" id="270547"/>
    <lineage>
        <taxon>Eukaryota</taxon>
        <taxon>Metazoa</taxon>
        <taxon>Chordata</taxon>
        <taxon>Craniata</taxon>
        <taxon>Vertebrata</taxon>
        <taxon>Euteleostomi</taxon>
        <taxon>Actinopterygii</taxon>
        <taxon>Neopterygii</taxon>
        <taxon>Teleostei</taxon>
        <taxon>Neoteleostei</taxon>
        <taxon>Acanthomorphata</taxon>
        <taxon>Carangaria</taxon>
        <taxon>Carangaria incertae sedis</taxon>
        <taxon>Centropomidae</taxon>
        <taxon>Lates</taxon>
    </lineage>
</organism>
<dbReference type="EMBL" id="BRZM01000008">
    <property type="protein sequence ID" value="GLD49441.1"/>
    <property type="molecule type" value="Genomic_DNA"/>
</dbReference>
<evidence type="ECO:0000313" key="10">
    <source>
        <dbReference type="Proteomes" id="UP001279410"/>
    </source>
</evidence>
<dbReference type="InterPro" id="IPR008991">
    <property type="entry name" value="Translation_prot_SH3-like_sf"/>
</dbReference>
<dbReference type="FunFam" id="2.30.30.790:FF:000002">
    <property type="entry name" value="39S ribosomal protein L19, mitochondrial"/>
    <property type="match status" value="1"/>
</dbReference>
<dbReference type="AlphaFoldDB" id="A0AAD3QZI5"/>
<gene>
    <name evidence="9" type="ORF">AKAME5_000321800</name>
</gene>
<keyword evidence="3" id="KW-0809">Transit peptide</keyword>
<keyword evidence="10" id="KW-1185">Reference proteome</keyword>
<dbReference type="Proteomes" id="UP001279410">
    <property type="component" value="Unassembled WGS sequence"/>
</dbReference>
<evidence type="ECO:0000256" key="3">
    <source>
        <dbReference type="ARBA" id="ARBA00022946"/>
    </source>
</evidence>
<dbReference type="InterPro" id="IPR001857">
    <property type="entry name" value="Ribosomal_bL19"/>
</dbReference>
<evidence type="ECO:0000256" key="5">
    <source>
        <dbReference type="ARBA" id="ARBA00023128"/>
    </source>
</evidence>
<dbReference type="PRINTS" id="PR00061">
    <property type="entry name" value="RIBOSOMALL19"/>
</dbReference>
<evidence type="ECO:0000313" key="9">
    <source>
        <dbReference type="EMBL" id="GLD49441.1"/>
    </source>
</evidence>
<comment type="subcellular location">
    <subcellularLocation>
        <location evidence="1">Mitochondrion</location>
    </subcellularLocation>
</comment>
<dbReference type="GO" id="GO:0005762">
    <property type="term" value="C:mitochondrial large ribosomal subunit"/>
    <property type="evidence" value="ECO:0007669"/>
    <property type="project" value="TreeGrafter"/>
</dbReference>
<proteinExistence type="inferred from homology"/>
<dbReference type="PANTHER" id="PTHR15680:SF9">
    <property type="entry name" value="LARGE RIBOSOMAL SUBUNIT PROTEIN BL19M"/>
    <property type="match status" value="1"/>
</dbReference>
<sequence length="322" mass="37618">MEQLRHLVDKPLNYRLGQIAFRPTRLPYIFTCDNRRSDMAACTKGLDKFIFSLRLLRNFQLKNERFLSTSVCRPAAGNDDPPKFTPPPKPVIIDKTQTMASQRKFLSPEFIPPRQRTKPLKFTMERKDMIRRRKVLDIPEFYVGSILAVTMADPNASGKTNRFVGICTQRGGKGLGATFILRNIIETQGVEICYELYSPRIQSIEVLKLEKRLDDNLMYLRDALSEYSTVDPDMKPVPFSATGEVPVNTIKVRMRPKPWSKRWERPKYNIQGIRFDLYLTPEQMEHAQKWAQPWQEYDMLKEYDTSRLGEEILKEVEQEMSK</sequence>
<name>A0AAD3QZI5_LATJO</name>
<evidence type="ECO:0000256" key="1">
    <source>
        <dbReference type="ARBA" id="ARBA00004173"/>
    </source>
</evidence>
<accession>A0AAD3QZI5</accession>
<keyword evidence="6" id="KW-0687">Ribonucleoprotein</keyword>
<dbReference type="PANTHER" id="PTHR15680">
    <property type="entry name" value="RIBOSOMAL PROTEIN L19"/>
    <property type="match status" value="1"/>
</dbReference>
<protein>
    <recommendedName>
        <fullName evidence="7">Large ribosomal subunit protein bL19m</fullName>
    </recommendedName>
    <alternativeName>
        <fullName evidence="8">39S ribosomal protein L19, mitochondrial</fullName>
    </alternativeName>
</protein>
<comment type="caution">
    <text evidence="9">The sequence shown here is derived from an EMBL/GenBank/DDBJ whole genome shotgun (WGS) entry which is preliminary data.</text>
</comment>
<dbReference type="InterPro" id="IPR038657">
    <property type="entry name" value="Ribosomal_bL19_sf"/>
</dbReference>
<dbReference type="SUPFAM" id="SSF50104">
    <property type="entry name" value="Translation proteins SH3-like domain"/>
    <property type="match status" value="1"/>
</dbReference>
<keyword evidence="4 9" id="KW-0689">Ribosomal protein</keyword>
<evidence type="ECO:0000256" key="8">
    <source>
        <dbReference type="ARBA" id="ARBA00035359"/>
    </source>
</evidence>
<dbReference type="Pfam" id="PF01245">
    <property type="entry name" value="Ribosomal_L19"/>
    <property type="match status" value="1"/>
</dbReference>
<comment type="similarity">
    <text evidence="2">Belongs to the bacterial ribosomal protein bL19 family.</text>
</comment>